<gene>
    <name evidence="2" type="ORF">SAMN06265374_1095</name>
</gene>
<protein>
    <submittedName>
        <fullName evidence="2">Formate dehydrogenase region TAT target</fullName>
    </submittedName>
</protein>
<evidence type="ECO:0000256" key="1">
    <source>
        <dbReference type="SAM" id="MobiDB-lite"/>
    </source>
</evidence>
<dbReference type="EMBL" id="FXTT01000001">
    <property type="protein sequence ID" value="SMP09376.1"/>
    <property type="molecule type" value="Genomic_DNA"/>
</dbReference>
<reference evidence="2 3" key="1">
    <citation type="submission" date="2017-05" db="EMBL/GenBank/DDBJ databases">
        <authorList>
            <person name="Varghese N."/>
            <person name="Submissions S."/>
        </authorList>
    </citation>
    <scope>NUCLEOTIDE SEQUENCE [LARGE SCALE GENOMIC DNA]</scope>
    <source>
        <strain evidence="2 3">DSM 15949</strain>
    </source>
</reference>
<dbReference type="InterPro" id="IPR006311">
    <property type="entry name" value="TAT_signal"/>
</dbReference>
<organism evidence="2 3">
    <name type="scientific">Roseibium denhamense</name>
    <dbReference type="NCBI Taxonomy" id="76305"/>
    <lineage>
        <taxon>Bacteria</taxon>
        <taxon>Pseudomonadati</taxon>
        <taxon>Pseudomonadota</taxon>
        <taxon>Alphaproteobacteria</taxon>
        <taxon>Hyphomicrobiales</taxon>
        <taxon>Stappiaceae</taxon>
        <taxon>Roseibium</taxon>
    </lineage>
</organism>
<keyword evidence="3" id="KW-1185">Reference proteome</keyword>
<comment type="caution">
    <text evidence="2">The sequence shown here is derived from an EMBL/GenBank/DDBJ whole genome shotgun (WGS) entry which is preliminary data.</text>
</comment>
<feature type="compositionally biased region" description="Basic and acidic residues" evidence="1">
    <location>
        <begin position="47"/>
        <end position="56"/>
    </location>
</feature>
<proteinExistence type="predicted"/>
<name>A0ABY1NGZ7_9HYPH</name>
<accession>A0ABY1NGZ7</accession>
<dbReference type="PROSITE" id="PS51318">
    <property type="entry name" value="TAT"/>
    <property type="match status" value="1"/>
</dbReference>
<dbReference type="Proteomes" id="UP001157914">
    <property type="component" value="Unassembled WGS sequence"/>
</dbReference>
<feature type="region of interest" description="Disordered" evidence="1">
    <location>
        <begin position="42"/>
        <end position="66"/>
    </location>
</feature>
<sequence>MKPPEKAGPQDGADRRNFLKLAALSAPLAAAATAVGTAAQAAEPDLTSEKMQDTAHTRAYFDSARF</sequence>
<dbReference type="RefSeq" id="WP_155191641.1">
    <property type="nucleotide sequence ID" value="NZ_BAAAEA010000001.1"/>
</dbReference>
<evidence type="ECO:0000313" key="2">
    <source>
        <dbReference type="EMBL" id="SMP09376.1"/>
    </source>
</evidence>
<evidence type="ECO:0000313" key="3">
    <source>
        <dbReference type="Proteomes" id="UP001157914"/>
    </source>
</evidence>